<feature type="compositionally biased region" description="Basic residues" evidence="1">
    <location>
        <begin position="1126"/>
        <end position="1138"/>
    </location>
</feature>
<evidence type="ECO:0000256" key="1">
    <source>
        <dbReference type="SAM" id="MobiDB-lite"/>
    </source>
</evidence>
<proteinExistence type="predicted"/>
<feature type="region of interest" description="Disordered" evidence="1">
    <location>
        <begin position="516"/>
        <end position="535"/>
    </location>
</feature>
<sequence>MPPAAWKPPPELEPHLEYRADDVRCLICTNQGKTNVGGWIKRRSLKAHLQCASHRQAFENETEKQQVRQEDLARQSEAYNADGVADFPVFDPLEPSYMPQMFPVDMDLDDNRPSIPMSQLLHELGPAPANVQLSPEETRAVLEQEFQCMLEDTYQDTHLNDGLADQFLADDLPKTSDEPEDDDDLCFDADLLTDSEYFPYPNKTVMLLDIMDNLPRCRFTTDHLSLILHFAKKLGVADVPSLKGFRKIQRKLQLASAVAPERSKSYLGNVFYMNDIRETIARDMANPLVAPHMHFYPEETDGPISETYQAERWMEYTPSELTPMYSRGGKRFWIEELARLADGRYVIPHTWIVRNGVLTSDVSLVTRTESGRWILHREKEETIEVEDLELDWDDLHDGEPFVWVDGTDIQAMPNPMRKLVSDDEDLYVVMVSPWADDVSGNRSKQYNKHMNMCTGNGCLPGRLLQQEYHVHYISTSPNASSAEQFSTFWDHVKSTEMNPVKCFNAVTKRNSRFILRTPGLTGDNPQQSDEASHMGGNANFPCRKCGWGGTRKEKEGDTLYHTCHLVGIARNAAEIRETLDKQLQHAMHGDAKAVGDLQRDTGTKDKITQHWIEQLLACAKDLKAERRTRTPTEIAAELQKWFNNQPGDKRNPLLDLPGLDPSQDTPVELLHTVLLGVMKYIWHFLNTSQWSDADRHLLAIRLQSTDLTGLTIPPLRAGYMIQYRNNLIGKHFKSLMQILVFHAHKICTPDQFRLIQTAGDLGARLWVPEIDNMDKYLAELEIAIANLLDAFDSVDPLRILVKIKLHLLAHIPDDIRRFGPAIRFATEIYEAYNGVFRLCSIYSNHRAPSRDISLKFASMSRVKHYLSGGYWRSLTSSKWIQAGHAVQKVLQDDPVFQRHLGWVQPADITPAFVKTLTGKKKSSILWRDTTASHHLQQNIHPAPDPDGQWELGHYVVAKSGDRASTGMWVFALHSGKTIIGRIKELLVGNTLAIVTLEQFLISAQCHPEFFWPVLRRPTGKDITEDGVQSFLALDAASIQFLCSVQHDCRRGDCQPTAVQKAVQEWEETDRDICLIKHDDDDHFILNMGGFHNFVWICRVLPTSLTDLKPLVEDRVAFHKTASSKAQRARKNQRKRTAARKRETAQAKKREAELVAAEAEAAEQAAEEAERVVAAEEGQPTETGGNPLDNDTQDPIGPAIGVSEPDDRDSDSDVETEVEDDESGNKDM</sequence>
<evidence type="ECO:0000313" key="3">
    <source>
        <dbReference type="Proteomes" id="UP001218218"/>
    </source>
</evidence>
<reference evidence="2" key="1">
    <citation type="submission" date="2023-03" db="EMBL/GenBank/DDBJ databases">
        <title>Massive genome expansion in bonnet fungi (Mycena s.s.) driven by repeated elements and novel gene families across ecological guilds.</title>
        <authorList>
            <consortium name="Lawrence Berkeley National Laboratory"/>
            <person name="Harder C.B."/>
            <person name="Miyauchi S."/>
            <person name="Viragh M."/>
            <person name="Kuo A."/>
            <person name="Thoen E."/>
            <person name="Andreopoulos B."/>
            <person name="Lu D."/>
            <person name="Skrede I."/>
            <person name="Drula E."/>
            <person name="Henrissat B."/>
            <person name="Morin E."/>
            <person name="Kohler A."/>
            <person name="Barry K."/>
            <person name="LaButti K."/>
            <person name="Morin E."/>
            <person name="Salamov A."/>
            <person name="Lipzen A."/>
            <person name="Mereny Z."/>
            <person name="Hegedus B."/>
            <person name="Baldrian P."/>
            <person name="Stursova M."/>
            <person name="Weitz H."/>
            <person name="Taylor A."/>
            <person name="Grigoriev I.V."/>
            <person name="Nagy L.G."/>
            <person name="Martin F."/>
            <person name="Kauserud H."/>
        </authorList>
    </citation>
    <scope>NUCLEOTIDE SEQUENCE</scope>
    <source>
        <strain evidence="2">CBHHK002</strain>
    </source>
</reference>
<name>A0AAD6ZQN0_9AGAR</name>
<feature type="compositionally biased region" description="Acidic residues" evidence="1">
    <location>
        <begin position="1203"/>
        <end position="1221"/>
    </location>
</feature>
<dbReference type="AlphaFoldDB" id="A0AAD6ZQN0"/>
<evidence type="ECO:0000313" key="2">
    <source>
        <dbReference type="EMBL" id="KAJ7334042.1"/>
    </source>
</evidence>
<dbReference type="Proteomes" id="UP001218218">
    <property type="component" value="Unassembled WGS sequence"/>
</dbReference>
<dbReference type="PANTHER" id="PTHR31912:SF34">
    <property type="entry name" value="NOTOCHORD-RELATED PROTEIN"/>
    <property type="match status" value="1"/>
</dbReference>
<comment type="caution">
    <text evidence="2">The sequence shown here is derived from an EMBL/GenBank/DDBJ whole genome shotgun (WGS) entry which is preliminary data.</text>
</comment>
<dbReference type="EMBL" id="JARIHO010000033">
    <property type="protein sequence ID" value="KAJ7334042.1"/>
    <property type="molecule type" value="Genomic_DNA"/>
</dbReference>
<keyword evidence="3" id="KW-1185">Reference proteome</keyword>
<gene>
    <name evidence="2" type="ORF">DFH08DRAFT_1019966</name>
</gene>
<accession>A0AAD6ZQN0</accession>
<dbReference type="PANTHER" id="PTHR31912">
    <property type="entry name" value="IP13529P"/>
    <property type="match status" value="1"/>
</dbReference>
<feature type="compositionally biased region" description="Low complexity" evidence="1">
    <location>
        <begin position="1153"/>
        <end position="1163"/>
    </location>
</feature>
<organism evidence="2 3">
    <name type="scientific">Mycena albidolilacea</name>
    <dbReference type="NCBI Taxonomy" id="1033008"/>
    <lineage>
        <taxon>Eukaryota</taxon>
        <taxon>Fungi</taxon>
        <taxon>Dikarya</taxon>
        <taxon>Basidiomycota</taxon>
        <taxon>Agaricomycotina</taxon>
        <taxon>Agaricomycetes</taxon>
        <taxon>Agaricomycetidae</taxon>
        <taxon>Agaricales</taxon>
        <taxon>Marasmiineae</taxon>
        <taxon>Mycenaceae</taxon>
        <taxon>Mycena</taxon>
    </lineage>
</organism>
<protein>
    <recommendedName>
        <fullName evidence="4">Transposase</fullName>
    </recommendedName>
</protein>
<evidence type="ECO:0008006" key="4">
    <source>
        <dbReference type="Google" id="ProtNLM"/>
    </source>
</evidence>
<feature type="compositionally biased region" description="Basic and acidic residues" evidence="1">
    <location>
        <begin position="1139"/>
        <end position="1152"/>
    </location>
</feature>
<feature type="region of interest" description="Disordered" evidence="1">
    <location>
        <begin position="1121"/>
        <end position="1227"/>
    </location>
</feature>